<evidence type="ECO:0000313" key="7">
    <source>
        <dbReference type="EMBL" id="CDH58318.1"/>
    </source>
</evidence>
<dbReference type="InterPro" id="IPR050386">
    <property type="entry name" value="Glycosyl_hydrolase_5"/>
</dbReference>
<dbReference type="PANTHER" id="PTHR31297">
    <property type="entry name" value="GLUCAN ENDO-1,6-BETA-GLUCOSIDASE B"/>
    <property type="match status" value="1"/>
</dbReference>
<dbReference type="GO" id="GO:0009986">
    <property type="term" value="C:cell surface"/>
    <property type="evidence" value="ECO:0007669"/>
    <property type="project" value="TreeGrafter"/>
</dbReference>
<keyword evidence="3 4" id="KW-0326">Glycosidase</keyword>
<dbReference type="GO" id="GO:0009251">
    <property type="term" value="P:glucan catabolic process"/>
    <property type="evidence" value="ECO:0007669"/>
    <property type="project" value="TreeGrafter"/>
</dbReference>
<keyword evidence="8" id="KW-1185">Reference proteome</keyword>
<dbReference type="Gene3D" id="3.20.20.80">
    <property type="entry name" value="Glycosidases"/>
    <property type="match status" value="1"/>
</dbReference>
<dbReference type="Proteomes" id="UP000027586">
    <property type="component" value="Unassembled WGS sequence"/>
</dbReference>
<dbReference type="AlphaFoldDB" id="A0A068S7G1"/>
<evidence type="ECO:0000259" key="6">
    <source>
        <dbReference type="Pfam" id="PF00150"/>
    </source>
</evidence>
<dbReference type="EMBL" id="CBTN010000055">
    <property type="protein sequence ID" value="CDH58318.1"/>
    <property type="molecule type" value="Genomic_DNA"/>
</dbReference>
<accession>A0A068S7G1</accession>
<dbReference type="Pfam" id="PF00150">
    <property type="entry name" value="Cellulase"/>
    <property type="match status" value="1"/>
</dbReference>
<dbReference type="PANTHER" id="PTHR31297:SF43">
    <property type="entry name" value="GLUCAN 1,3-BETA-GLUCOSIDASE 3"/>
    <property type="match status" value="1"/>
</dbReference>
<evidence type="ECO:0000256" key="3">
    <source>
        <dbReference type="ARBA" id="ARBA00023295"/>
    </source>
</evidence>
<name>A0A068S7G1_9FUNG</name>
<reference evidence="7" key="1">
    <citation type="submission" date="2013-08" db="EMBL/GenBank/DDBJ databases">
        <title>Gene expansion shapes genome architecture in the human pathogen Lichtheimia corymbifera: an evolutionary genomics analysis in the ancient terrestrial Mucorales (Mucoromycotina).</title>
        <authorList>
            <person name="Schwartze V.U."/>
            <person name="Winter S."/>
            <person name="Shelest E."/>
            <person name="Marcet-Houben M."/>
            <person name="Horn F."/>
            <person name="Wehner S."/>
            <person name="Hoffmann K."/>
            <person name="Riege K."/>
            <person name="Sammeth M."/>
            <person name="Nowrousian M."/>
            <person name="Valiante V."/>
            <person name="Linde J."/>
            <person name="Jacobsen I.D."/>
            <person name="Marz M."/>
            <person name="Brakhage A.A."/>
            <person name="Gabaldon T."/>
            <person name="Bocker S."/>
            <person name="Voigt K."/>
        </authorList>
    </citation>
    <scope>NUCLEOTIDE SEQUENCE [LARGE SCALE GENOMIC DNA]</scope>
    <source>
        <strain evidence="7">FSU 9682</strain>
    </source>
</reference>
<evidence type="ECO:0000313" key="8">
    <source>
        <dbReference type="Proteomes" id="UP000027586"/>
    </source>
</evidence>
<evidence type="ECO:0000256" key="5">
    <source>
        <dbReference type="SAM" id="Phobius"/>
    </source>
</evidence>
<dbReference type="InterPro" id="IPR001547">
    <property type="entry name" value="Glyco_hydro_5"/>
</dbReference>
<gene>
    <name evidence="7" type="ORF">LCOR_09183.1</name>
</gene>
<evidence type="ECO:0000256" key="1">
    <source>
        <dbReference type="ARBA" id="ARBA00005641"/>
    </source>
</evidence>
<dbReference type="VEuPathDB" id="FungiDB:LCOR_09183.1"/>
<dbReference type="InterPro" id="IPR017853">
    <property type="entry name" value="GH"/>
</dbReference>
<comment type="caution">
    <text evidence="7">The sequence shown here is derived from an EMBL/GenBank/DDBJ whole genome shotgun (WGS) entry which is preliminary data.</text>
</comment>
<feature type="domain" description="Glycoside hydrolase family 5" evidence="6">
    <location>
        <begin position="99"/>
        <end position="350"/>
    </location>
</feature>
<keyword evidence="5" id="KW-0472">Membrane</keyword>
<sequence length="499" mass="55875">MAEKVKSLFKKVEHLGQPPPLPKSQNIPPAPQFPPYDAVTAEMYRHRKQVGVNLGSLFCLEGWLAPAQLKSCGLQHDWESESDYLDACQSRESARGALEDHWKTFVTEKDFEFLASAGINSVRVPIGYWVAADHEDMVGPFKKYQGVYDAAWNYLLQLIANASKYQIGVLIDLHAAPGAQNCDSHCGVSSGQAQLFKFASHNASIAIKVLTRLAKTLAPVNNVIGLELLNEPKDDSSLGSFYTDAAKAIRQATGDIRLPIYIGDAWNVNKYSEWIAGHQNQIDFCVLDTHQYFCHMPADHAKTAEQHTKHLTTGLKQKLGDNSRRIRGNMVVGEWSVVLNNKSIPQGQHDGQVMRDFGQAELSRMMVGTGALFTALRMASYLATWVALLNYNRMLNPRLRLKKDNLLQGAYNQHAQYWANEKNQAIIDNTWRFQKGFDAGYEIALRFFKERSRIGFTGQLAHEYAIQNSHEGDNGVAQAWQFEHGFVQGVQAAEHAIAQ</sequence>
<dbReference type="STRING" id="1263082.A0A068S7G1"/>
<dbReference type="GO" id="GO:0005576">
    <property type="term" value="C:extracellular region"/>
    <property type="evidence" value="ECO:0007669"/>
    <property type="project" value="TreeGrafter"/>
</dbReference>
<feature type="transmembrane region" description="Helical" evidence="5">
    <location>
        <begin position="365"/>
        <end position="391"/>
    </location>
</feature>
<keyword evidence="5" id="KW-0812">Transmembrane</keyword>
<dbReference type="GO" id="GO:0046557">
    <property type="term" value="F:glucan endo-1,6-beta-glucosidase activity"/>
    <property type="evidence" value="ECO:0007669"/>
    <property type="project" value="TreeGrafter"/>
</dbReference>
<keyword evidence="5" id="KW-1133">Transmembrane helix</keyword>
<dbReference type="OrthoDB" id="1887033at2759"/>
<protein>
    <submittedName>
        <fullName evidence="7">Related to glucan-beta-glucosidase</fullName>
    </submittedName>
</protein>
<evidence type="ECO:0000256" key="2">
    <source>
        <dbReference type="ARBA" id="ARBA00022801"/>
    </source>
</evidence>
<proteinExistence type="inferred from homology"/>
<evidence type="ECO:0000256" key="4">
    <source>
        <dbReference type="RuleBase" id="RU361153"/>
    </source>
</evidence>
<comment type="similarity">
    <text evidence="1 4">Belongs to the glycosyl hydrolase 5 (cellulase A) family.</text>
</comment>
<keyword evidence="2 4" id="KW-0378">Hydrolase</keyword>
<dbReference type="SUPFAM" id="SSF51445">
    <property type="entry name" value="(Trans)glycosidases"/>
    <property type="match status" value="1"/>
</dbReference>
<organism evidence="7 8">
    <name type="scientific">Lichtheimia corymbifera JMRC:FSU:9682</name>
    <dbReference type="NCBI Taxonomy" id="1263082"/>
    <lineage>
        <taxon>Eukaryota</taxon>
        <taxon>Fungi</taxon>
        <taxon>Fungi incertae sedis</taxon>
        <taxon>Mucoromycota</taxon>
        <taxon>Mucoromycotina</taxon>
        <taxon>Mucoromycetes</taxon>
        <taxon>Mucorales</taxon>
        <taxon>Lichtheimiaceae</taxon>
        <taxon>Lichtheimia</taxon>
    </lineage>
</organism>